<dbReference type="EMBL" id="CP108021">
    <property type="protein sequence ID" value="WUM22010.1"/>
    <property type="molecule type" value="Genomic_DNA"/>
</dbReference>
<dbReference type="InterPro" id="IPR009081">
    <property type="entry name" value="PP-bd_ACP"/>
</dbReference>
<organism evidence="2 3">
    <name type="scientific">Williamsia herbipolensis</name>
    <dbReference type="NCBI Taxonomy" id="1603258"/>
    <lineage>
        <taxon>Bacteria</taxon>
        <taxon>Bacillati</taxon>
        <taxon>Actinomycetota</taxon>
        <taxon>Actinomycetes</taxon>
        <taxon>Mycobacteriales</taxon>
        <taxon>Nocardiaceae</taxon>
        <taxon>Williamsia</taxon>
    </lineage>
</organism>
<proteinExistence type="predicted"/>
<accession>A0AAU4K7C0</accession>
<evidence type="ECO:0000313" key="3">
    <source>
        <dbReference type="Proteomes" id="UP001432128"/>
    </source>
</evidence>
<protein>
    <submittedName>
        <fullName evidence="2">Acyl carrier protein</fullName>
    </submittedName>
</protein>
<feature type="domain" description="Carrier" evidence="1">
    <location>
        <begin position="10"/>
        <end position="87"/>
    </location>
</feature>
<dbReference type="KEGG" id="whr:OG579_09670"/>
<dbReference type="Proteomes" id="UP001432128">
    <property type="component" value="Chromosome"/>
</dbReference>
<name>A0AAU4K7C0_9NOCA</name>
<gene>
    <name evidence="2" type="ORF">OG579_09670</name>
</gene>
<keyword evidence="3" id="KW-1185">Reference proteome</keyword>
<sequence>MALDTTPSPTATADEIAGFVHDHLARKHAVDTAGIDGKTFNELYVDSLGVVQLGMKVKKRFGVEFEAGEITGADTVGDVVAAIGARLSAAGHGADEVRR</sequence>
<reference evidence="2 3" key="1">
    <citation type="submission" date="2022-10" db="EMBL/GenBank/DDBJ databases">
        <title>The complete genomes of actinobacterial strains from the NBC collection.</title>
        <authorList>
            <person name="Joergensen T.S."/>
            <person name="Alvarez Arevalo M."/>
            <person name="Sterndorff E.B."/>
            <person name="Faurdal D."/>
            <person name="Vuksanovic O."/>
            <person name="Mourched A.-S."/>
            <person name="Charusanti P."/>
            <person name="Shaw S."/>
            <person name="Blin K."/>
            <person name="Weber T."/>
        </authorList>
    </citation>
    <scope>NUCLEOTIDE SEQUENCE [LARGE SCALE GENOMIC DNA]</scope>
    <source>
        <strain evidence="2 3">NBC_00319</strain>
    </source>
</reference>
<dbReference type="Pfam" id="PF00550">
    <property type="entry name" value="PP-binding"/>
    <property type="match status" value="1"/>
</dbReference>
<dbReference type="PROSITE" id="PS50075">
    <property type="entry name" value="CARRIER"/>
    <property type="match status" value="1"/>
</dbReference>
<evidence type="ECO:0000313" key="2">
    <source>
        <dbReference type="EMBL" id="WUM22010.1"/>
    </source>
</evidence>
<dbReference type="RefSeq" id="WP_328858953.1">
    <property type="nucleotide sequence ID" value="NZ_CP108021.1"/>
</dbReference>
<dbReference type="SUPFAM" id="SSF47336">
    <property type="entry name" value="ACP-like"/>
    <property type="match status" value="1"/>
</dbReference>
<dbReference type="AlphaFoldDB" id="A0AAU4K7C0"/>
<dbReference type="Gene3D" id="1.10.1200.10">
    <property type="entry name" value="ACP-like"/>
    <property type="match status" value="1"/>
</dbReference>
<evidence type="ECO:0000259" key="1">
    <source>
        <dbReference type="PROSITE" id="PS50075"/>
    </source>
</evidence>
<dbReference type="InterPro" id="IPR036736">
    <property type="entry name" value="ACP-like_sf"/>
</dbReference>